<sequence length="149" mass="17284">MYCGQQFENLSTYPIQMSLSTKTTTFMPLGTRAWAFCEKLYAMGLRAPWLTTGHRSVPDYMPYMPSGHDYRKHAPGSQPVTAIIPGDNPSLVYDIKYHVRDYRRTNKYVARTCDVRTPLDLDKMFKSAPLRPEDIKEVQRPEMMPTRGW</sequence>
<dbReference type="STRING" id="1157962.A0A250XDN8"/>
<keyword evidence="2" id="KW-1185">Reference proteome</keyword>
<gene>
    <name evidence="1" type="ORF">CEUSTIGMA_g8617.t1</name>
</gene>
<organism evidence="1 2">
    <name type="scientific">Chlamydomonas eustigma</name>
    <dbReference type="NCBI Taxonomy" id="1157962"/>
    <lineage>
        <taxon>Eukaryota</taxon>
        <taxon>Viridiplantae</taxon>
        <taxon>Chlorophyta</taxon>
        <taxon>core chlorophytes</taxon>
        <taxon>Chlorophyceae</taxon>
        <taxon>CS clade</taxon>
        <taxon>Chlamydomonadales</taxon>
        <taxon>Chlamydomonadaceae</taxon>
        <taxon>Chlamydomonas</taxon>
    </lineage>
</organism>
<dbReference type="PANTHER" id="PTHR36391:SF1">
    <property type="entry name" value="FURRY"/>
    <property type="match status" value="1"/>
</dbReference>
<protein>
    <submittedName>
        <fullName evidence="1">Uncharacterized protein</fullName>
    </submittedName>
</protein>
<evidence type="ECO:0000313" key="2">
    <source>
        <dbReference type="Proteomes" id="UP000232323"/>
    </source>
</evidence>
<dbReference type="Proteomes" id="UP000232323">
    <property type="component" value="Unassembled WGS sequence"/>
</dbReference>
<evidence type="ECO:0000313" key="1">
    <source>
        <dbReference type="EMBL" id="GAX81184.1"/>
    </source>
</evidence>
<dbReference type="EMBL" id="BEGY01000062">
    <property type="protein sequence ID" value="GAX81184.1"/>
    <property type="molecule type" value="Genomic_DNA"/>
</dbReference>
<dbReference type="OrthoDB" id="524218at2759"/>
<proteinExistence type="predicted"/>
<dbReference type="AlphaFoldDB" id="A0A250XDN8"/>
<accession>A0A250XDN8</accession>
<comment type="caution">
    <text evidence="1">The sequence shown here is derived from an EMBL/GenBank/DDBJ whole genome shotgun (WGS) entry which is preliminary data.</text>
</comment>
<dbReference type="PANTHER" id="PTHR36391">
    <property type="entry name" value="FURRY"/>
    <property type="match status" value="1"/>
</dbReference>
<reference evidence="1 2" key="1">
    <citation type="submission" date="2017-08" db="EMBL/GenBank/DDBJ databases">
        <title>Acidophilic green algal genome provides insights into adaptation to an acidic environment.</title>
        <authorList>
            <person name="Hirooka S."/>
            <person name="Hirose Y."/>
            <person name="Kanesaki Y."/>
            <person name="Higuchi S."/>
            <person name="Fujiwara T."/>
            <person name="Onuma R."/>
            <person name="Era A."/>
            <person name="Ohbayashi R."/>
            <person name="Uzuka A."/>
            <person name="Nozaki H."/>
            <person name="Yoshikawa H."/>
            <person name="Miyagishima S.Y."/>
        </authorList>
    </citation>
    <scope>NUCLEOTIDE SEQUENCE [LARGE SCALE GENOMIC DNA]</scope>
    <source>
        <strain evidence="1 2">NIES-2499</strain>
    </source>
</reference>
<name>A0A250XDN8_9CHLO</name>